<comment type="function">
    <text evidence="5">Subunit of the V1 complex of vacuolar(H+)-ATPase (V-ATPase), a multisubunit enzyme composed of a peripheral complex (V1) that hydrolyzes ATP and a membrane integral complex (V0) that translocates protons. V-ATPase is responsible for acidifying and maintaining the pH of intracellular compartments and in some cell types, is targeted to the plasma membrane, where it is responsible for acidifying the extracellular environment. Subunit C is necessary for the assembly of the catalytic sector of the enzyme and is likely to have a specific function in its catalytic activity.</text>
</comment>
<dbReference type="PANTHER" id="PTHR10137:SF0">
    <property type="entry name" value="V-TYPE PROTON ATPASE SUBUNIT C"/>
    <property type="match status" value="1"/>
</dbReference>
<dbReference type="InterPro" id="IPR036132">
    <property type="entry name" value="Vac_ATP_synth_c_sf"/>
</dbReference>
<evidence type="ECO:0000313" key="7">
    <source>
        <dbReference type="Proteomes" id="UP001057375"/>
    </source>
</evidence>
<dbReference type="Gene3D" id="1.20.1460.10">
    <property type="entry name" value="subunit c (vma5p) of the yeast v-atpase, domain 2"/>
    <property type="match status" value="1"/>
</dbReference>
<evidence type="ECO:0000313" key="6">
    <source>
        <dbReference type="EMBL" id="GKT34278.1"/>
    </source>
</evidence>
<comment type="similarity">
    <text evidence="1 5">Belongs to the V-ATPase C subunit family.</text>
</comment>
<name>A0ABQ5KP41_9EUKA</name>
<dbReference type="SUPFAM" id="SSF118203">
    <property type="entry name" value="Vacuolar ATP synthase subunit C"/>
    <property type="match status" value="1"/>
</dbReference>
<evidence type="ECO:0000256" key="3">
    <source>
        <dbReference type="ARBA" id="ARBA00022781"/>
    </source>
</evidence>
<evidence type="ECO:0000256" key="2">
    <source>
        <dbReference type="ARBA" id="ARBA00022448"/>
    </source>
</evidence>
<gene>
    <name evidence="6" type="ORF">ADUPG1_007654</name>
</gene>
<proteinExistence type="inferred from homology"/>
<evidence type="ECO:0000256" key="5">
    <source>
        <dbReference type="RuleBase" id="RU364010"/>
    </source>
</evidence>
<comment type="caution">
    <text evidence="6">The sequence shown here is derived from an EMBL/GenBank/DDBJ whole genome shotgun (WGS) entry which is preliminary data.</text>
</comment>
<dbReference type="Proteomes" id="UP001057375">
    <property type="component" value="Unassembled WGS sequence"/>
</dbReference>
<keyword evidence="7" id="KW-1185">Reference proteome</keyword>
<sequence length="358" mass="40592">MSYYLLTAPIDDPAVLSISSTFPKEPFCHDVISIDSTTLPIGMLDSLLDLSEELPRKIINTKNVFNRVKRLAADVGETADEKRLLDVISQTIKDFRWNEMRFPLDLTLEEMVSSIQEAAEALDEVIRTDHESIAELKQEMTAITRKTSGDLAIRDLTGIISPRDIIDSEFMRSVFLIVSADKEDFVKKEYQTWHEYIVPESLMSHIHESNFSLYSFVCFKKDYEEIVAKIRIHGIGIRDLLSEDMSEPVNYAEKKETVNLELRMAESEVLTKLDDATKEIVGLILHMCVIAGHVEGCLRLGVDTHSVSYRMNILQIAEGKERLFQTKLSAHLAHLLTGGFSDDAESGLTPWHVMKLDL</sequence>
<dbReference type="Gene3D" id="3.30.70.100">
    <property type="match status" value="1"/>
</dbReference>
<accession>A0ABQ5KP41</accession>
<protein>
    <recommendedName>
        <fullName evidence="5">V-type proton ATPase subunit C</fullName>
    </recommendedName>
</protein>
<dbReference type="CDD" id="cd14785">
    <property type="entry name" value="V-ATPase_C"/>
    <property type="match status" value="1"/>
</dbReference>
<organism evidence="6 7">
    <name type="scientific">Aduncisulcus paluster</name>
    <dbReference type="NCBI Taxonomy" id="2918883"/>
    <lineage>
        <taxon>Eukaryota</taxon>
        <taxon>Metamonada</taxon>
        <taxon>Carpediemonas-like organisms</taxon>
        <taxon>Aduncisulcus</taxon>
    </lineage>
</organism>
<dbReference type="PANTHER" id="PTHR10137">
    <property type="entry name" value="V-TYPE PROTON ATPASE SUBUNIT C"/>
    <property type="match status" value="1"/>
</dbReference>
<dbReference type="InterPro" id="IPR004907">
    <property type="entry name" value="ATPase_V1-cplx_csu"/>
</dbReference>
<reference evidence="6" key="1">
    <citation type="submission" date="2022-03" db="EMBL/GenBank/DDBJ databases">
        <title>Draft genome sequence of Aduncisulcus paluster, a free-living microaerophilic Fornicata.</title>
        <authorList>
            <person name="Yuyama I."/>
            <person name="Kume K."/>
            <person name="Tamura T."/>
            <person name="Inagaki Y."/>
            <person name="Hashimoto T."/>
        </authorList>
    </citation>
    <scope>NUCLEOTIDE SEQUENCE</scope>
    <source>
        <strain evidence="6">NY0171</strain>
    </source>
</reference>
<evidence type="ECO:0000256" key="4">
    <source>
        <dbReference type="ARBA" id="ARBA00023065"/>
    </source>
</evidence>
<keyword evidence="2 5" id="KW-0813">Transport</keyword>
<dbReference type="EMBL" id="BQXS01010790">
    <property type="protein sequence ID" value="GKT34278.1"/>
    <property type="molecule type" value="Genomic_DNA"/>
</dbReference>
<keyword evidence="4 5" id="KW-0406">Ion transport</keyword>
<dbReference type="Pfam" id="PF03223">
    <property type="entry name" value="V-ATPase_C"/>
    <property type="match status" value="1"/>
</dbReference>
<keyword evidence="3 5" id="KW-0375">Hydrogen ion transport</keyword>
<comment type="subunit">
    <text evidence="5">V-ATPase is a heteromultimeric enzyme composed of a peripheral catalytic V1 complex (components A to H) attached to an integral membrane V0 proton pore complex.</text>
</comment>
<evidence type="ECO:0000256" key="1">
    <source>
        <dbReference type="ARBA" id="ARBA00006138"/>
    </source>
</evidence>